<protein>
    <recommendedName>
        <fullName evidence="9">TCP-1-eta</fullName>
    </recommendedName>
</protein>
<evidence type="ECO:0000313" key="8">
    <source>
        <dbReference type="Proteomes" id="UP000695562"/>
    </source>
</evidence>
<sequence length="563" mass="62974">MSTTTIETIKANVEACQSLFYCLKTTLGPYGRDKLIVDSDGNYLSSNDGATILQYLDIKHPATRLLIGIAKSQDETIGDGTTSVVLLACLLLTNALKYILLNTHPNHIIKGYQLALDYSLKIIDDLKIPLFIGYDQNNSNSNSKDVYKKMFRNDVFINQLYNVASTSISSKILNRYSNHFSNIGVGAIKKLQDNPMQDLIRVIGIQGQSMLDSFLIDGVLLPFDNNTHSNSSSGNTIFKDPIIIIGKLHLDQIQSEIQNTKIIYSSSSSTTSTSSTQQEFRENEKRIYLSKLELIFKLNVNIIISDTSIPLILINLFKEKGILYFCIQDSRELEIISHCLGIKMIYDISNFNINHLNNNNSKNNDNHSEAKSISIGDKFYLQINKNNNDNNDKLSCAATVVLRAPTDSMIQECIRSFKDMLNVLSSTVRNPFIIGGGGCGYLEISKKLKEKANGVKDLKLQLSLNAYADSLESIPMILIQNAGFDSLDLIKQLLNIHNQPNNQWMGVNLDTGSIVDMLSDLNVKEPSFLLSNILTLSSRAAQMILRINNNILIEPRPEFHQQQ</sequence>
<dbReference type="GO" id="GO:0016887">
    <property type="term" value="F:ATP hydrolysis activity"/>
    <property type="evidence" value="ECO:0007669"/>
    <property type="project" value="InterPro"/>
</dbReference>
<dbReference type="PANTHER" id="PTHR11353">
    <property type="entry name" value="CHAPERONIN"/>
    <property type="match status" value="1"/>
</dbReference>
<comment type="function">
    <text evidence="5">Molecular chaperone; assists the folding of proteins upon ATP hydrolysis. Known to play a role, in vitro, in the folding of actin and tubulin.</text>
</comment>
<dbReference type="Proteomes" id="UP000695562">
    <property type="component" value="Unassembled WGS sequence"/>
</dbReference>
<dbReference type="InterPro" id="IPR002423">
    <property type="entry name" value="Cpn60/GroEL/TCP-1"/>
</dbReference>
<dbReference type="GO" id="GO:0005524">
    <property type="term" value="F:ATP binding"/>
    <property type="evidence" value="ECO:0007669"/>
    <property type="project" value="UniProtKB-KW"/>
</dbReference>
<keyword evidence="4 6" id="KW-0143">Chaperone</keyword>
<organism evidence="7 8">
    <name type="scientific">Polysphondylium violaceum</name>
    <dbReference type="NCBI Taxonomy" id="133409"/>
    <lineage>
        <taxon>Eukaryota</taxon>
        <taxon>Amoebozoa</taxon>
        <taxon>Evosea</taxon>
        <taxon>Eumycetozoa</taxon>
        <taxon>Dictyostelia</taxon>
        <taxon>Dictyosteliales</taxon>
        <taxon>Dictyosteliaceae</taxon>
        <taxon>Polysphondylium</taxon>
    </lineage>
</organism>
<dbReference type="InterPro" id="IPR027410">
    <property type="entry name" value="TCP-1-like_intermed_sf"/>
</dbReference>
<dbReference type="Gene3D" id="1.10.560.10">
    <property type="entry name" value="GroEL-like equatorial domain"/>
    <property type="match status" value="1"/>
</dbReference>
<keyword evidence="8" id="KW-1185">Reference proteome</keyword>
<dbReference type="InterPro" id="IPR027409">
    <property type="entry name" value="GroEL-like_apical_dom_sf"/>
</dbReference>
<dbReference type="InterPro" id="IPR017998">
    <property type="entry name" value="Chaperone_TCP-1"/>
</dbReference>
<evidence type="ECO:0000256" key="3">
    <source>
        <dbReference type="ARBA" id="ARBA00022840"/>
    </source>
</evidence>
<dbReference type="GO" id="GO:0140662">
    <property type="term" value="F:ATP-dependent protein folding chaperone"/>
    <property type="evidence" value="ECO:0007669"/>
    <property type="project" value="InterPro"/>
</dbReference>
<evidence type="ECO:0000256" key="2">
    <source>
        <dbReference type="ARBA" id="ARBA00022741"/>
    </source>
</evidence>
<evidence type="ECO:0000256" key="4">
    <source>
        <dbReference type="ARBA" id="ARBA00023186"/>
    </source>
</evidence>
<keyword evidence="2 6" id="KW-0547">Nucleotide-binding</keyword>
<proteinExistence type="inferred from homology"/>
<evidence type="ECO:0000256" key="1">
    <source>
        <dbReference type="ARBA" id="ARBA00008020"/>
    </source>
</evidence>
<dbReference type="PRINTS" id="PR00304">
    <property type="entry name" value="TCOMPLEXTCP1"/>
</dbReference>
<evidence type="ECO:0000256" key="6">
    <source>
        <dbReference type="RuleBase" id="RU004187"/>
    </source>
</evidence>
<reference evidence="7" key="1">
    <citation type="submission" date="2020-01" db="EMBL/GenBank/DDBJ databases">
        <title>Development of genomics and gene disruption for Polysphondylium violaceum indicates a role for the polyketide synthase stlB in stalk morphogenesis.</title>
        <authorList>
            <person name="Narita B."/>
            <person name="Kawabe Y."/>
            <person name="Kin K."/>
            <person name="Saito T."/>
            <person name="Gibbs R."/>
            <person name="Kuspa A."/>
            <person name="Muzny D."/>
            <person name="Queller D."/>
            <person name="Richards S."/>
            <person name="Strassman J."/>
            <person name="Sucgang R."/>
            <person name="Worley K."/>
            <person name="Schaap P."/>
        </authorList>
    </citation>
    <scope>NUCLEOTIDE SEQUENCE</scope>
    <source>
        <strain evidence="7">QSvi11</strain>
    </source>
</reference>
<keyword evidence="3 6" id="KW-0067">ATP-binding</keyword>
<dbReference type="SUPFAM" id="SSF54849">
    <property type="entry name" value="GroEL-intermediate domain like"/>
    <property type="match status" value="1"/>
</dbReference>
<evidence type="ECO:0000313" key="7">
    <source>
        <dbReference type="EMBL" id="KAF2077474.1"/>
    </source>
</evidence>
<name>A0A8J4VAT0_9MYCE</name>
<dbReference type="PROSITE" id="PS00750">
    <property type="entry name" value="TCP1_1"/>
    <property type="match status" value="1"/>
</dbReference>
<evidence type="ECO:0000256" key="5">
    <source>
        <dbReference type="ARBA" id="ARBA00024677"/>
    </source>
</evidence>
<dbReference type="Pfam" id="PF00118">
    <property type="entry name" value="Cpn60_TCP1"/>
    <property type="match status" value="1"/>
</dbReference>
<dbReference type="OrthoDB" id="18204at2759"/>
<dbReference type="Gene3D" id="3.30.260.10">
    <property type="entry name" value="TCP-1-like chaperonin intermediate domain"/>
    <property type="match status" value="1"/>
</dbReference>
<dbReference type="EMBL" id="AJWJ01000028">
    <property type="protein sequence ID" value="KAF2077474.1"/>
    <property type="molecule type" value="Genomic_DNA"/>
</dbReference>
<dbReference type="SUPFAM" id="SSF48592">
    <property type="entry name" value="GroEL equatorial domain-like"/>
    <property type="match status" value="1"/>
</dbReference>
<dbReference type="AlphaFoldDB" id="A0A8J4VAT0"/>
<dbReference type="PROSITE" id="PS00995">
    <property type="entry name" value="TCP1_3"/>
    <property type="match status" value="1"/>
</dbReference>
<dbReference type="GO" id="GO:0051082">
    <property type="term" value="F:unfolded protein binding"/>
    <property type="evidence" value="ECO:0007669"/>
    <property type="project" value="InterPro"/>
</dbReference>
<dbReference type="SUPFAM" id="SSF52029">
    <property type="entry name" value="GroEL apical domain-like"/>
    <property type="match status" value="1"/>
</dbReference>
<dbReference type="CDD" id="cd00309">
    <property type="entry name" value="chaperonin_type_I_II"/>
    <property type="match status" value="1"/>
</dbReference>
<dbReference type="InterPro" id="IPR027413">
    <property type="entry name" value="GROEL-like_equatorial_sf"/>
</dbReference>
<gene>
    <name evidence="7" type="ORF">CYY_001247</name>
</gene>
<accession>A0A8J4VAT0</accession>
<comment type="similarity">
    <text evidence="1 6">Belongs to the TCP-1 chaperonin family.</text>
</comment>
<dbReference type="InterPro" id="IPR002194">
    <property type="entry name" value="Chaperonin_TCP-1_CS"/>
</dbReference>
<dbReference type="Gene3D" id="3.50.7.10">
    <property type="entry name" value="GroEL"/>
    <property type="match status" value="1"/>
</dbReference>
<comment type="caution">
    <text evidence="7">The sequence shown here is derived from an EMBL/GenBank/DDBJ whole genome shotgun (WGS) entry which is preliminary data.</text>
</comment>
<evidence type="ECO:0008006" key="9">
    <source>
        <dbReference type="Google" id="ProtNLM"/>
    </source>
</evidence>